<proteinExistence type="predicted"/>
<gene>
    <name evidence="2" type="ORF">MLIT_13480</name>
</gene>
<evidence type="ECO:0000313" key="2">
    <source>
        <dbReference type="EMBL" id="BBY15756.1"/>
    </source>
</evidence>
<dbReference type="Proteomes" id="UP000466607">
    <property type="component" value="Chromosome"/>
</dbReference>
<feature type="compositionally biased region" description="Polar residues" evidence="1">
    <location>
        <begin position="18"/>
        <end position="28"/>
    </location>
</feature>
<sequence>MINNRTGPLHDEGRAPTDPTSVEAVTTPLSDAESTTDDDAAELYRDWCTSRSSAPQDPRSRLRRRREAALRLPPLESGHRDPLFPRWR</sequence>
<keyword evidence="3" id="KW-1185">Reference proteome</keyword>
<accession>A0AAD1IIY5</accession>
<feature type="region of interest" description="Disordered" evidence="1">
    <location>
        <begin position="1"/>
        <end position="64"/>
    </location>
</feature>
<dbReference type="EMBL" id="AP022586">
    <property type="protein sequence ID" value="BBY15756.1"/>
    <property type="molecule type" value="Genomic_DNA"/>
</dbReference>
<dbReference type="AlphaFoldDB" id="A0AAD1IIY5"/>
<reference evidence="2 3" key="1">
    <citation type="journal article" date="2019" name="Emerg. Microbes Infect.">
        <title>Comprehensive subspecies identification of 175 nontuberculous mycobacteria species based on 7547 genomic profiles.</title>
        <authorList>
            <person name="Matsumoto Y."/>
            <person name="Kinjo T."/>
            <person name="Motooka D."/>
            <person name="Nabeya D."/>
            <person name="Jung N."/>
            <person name="Uechi K."/>
            <person name="Horii T."/>
            <person name="Iida T."/>
            <person name="Fujita J."/>
            <person name="Nakamura S."/>
        </authorList>
    </citation>
    <scope>NUCLEOTIDE SEQUENCE [LARGE SCALE GENOMIC DNA]</scope>
    <source>
        <strain evidence="2 3">JCM 17423</strain>
    </source>
</reference>
<name>A0AAD1IIY5_9MYCO</name>
<evidence type="ECO:0000256" key="1">
    <source>
        <dbReference type="SAM" id="MobiDB-lite"/>
    </source>
</evidence>
<organism evidence="2 3">
    <name type="scientific">Mycolicibacterium litorale</name>
    <dbReference type="NCBI Taxonomy" id="758802"/>
    <lineage>
        <taxon>Bacteria</taxon>
        <taxon>Bacillati</taxon>
        <taxon>Actinomycetota</taxon>
        <taxon>Actinomycetes</taxon>
        <taxon>Mycobacteriales</taxon>
        <taxon>Mycobacteriaceae</taxon>
        <taxon>Mycolicibacterium</taxon>
    </lineage>
</organism>
<evidence type="ECO:0000313" key="3">
    <source>
        <dbReference type="Proteomes" id="UP000466607"/>
    </source>
</evidence>
<protein>
    <submittedName>
        <fullName evidence="2">Uncharacterized protein</fullName>
    </submittedName>
</protein>